<dbReference type="HOGENOM" id="CLU_1943100_0_0_1"/>
<sequence length="130" mass="14601">IGSLVFCWLAIPMIQADLDQFRCIRNSSKPCRDNKKAMPAEIPAELLENPAGHGCTMIIRPIAGQLYAPADHEVFQLVLQKFAEHAQHAYIVLCHPEVNHASFWEVYSLMLCQLAADNEAFHKEILANAM</sequence>
<name>M5GGE1_DACPD</name>
<feature type="chain" id="PRO_5004067747" evidence="1">
    <location>
        <begin position="17"/>
        <end position="130"/>
    </location>
</feature>
<dbReference type="GeneID" id="63689544"/>
<dbReference type="OrthoDB" id="5946233at2759"/>
<feature type="signal peptide" evidence="1">
    <location>
        <begin position="1"/>
        <end position="16"/>
    </location>
</feature>
<dbReference type="STRING" id="1858805.M5GGE1"/>
<keyword evidence="3" id="KW-1185">Reference proteome</keyword>
<gene>
    <name evidence="2" type="ORF">DACRYDRAFT_40497</name>
</gene>
<feature type="non-terminal residue" evidence="2">
    <location>
        <position position="1"/>
    </location>
</feature>
<dbReference type="Proteomes" id="UP000030653">
    <property type="component" value="Unassembled WGS sequence"/>
</dbReference>
<evidence type="ECO:0000313" key="3">
    <source>
        <dbReference type="Proteomes" id="UP000030653"/>
    </source>
</evidence>
<protein>
    <submittedName>
        <fullName evidence="2">Uncharacterized protein</fullName>
    </submittedName>
</protein>
<dbReference type="RefSeq" id="XP_040632222.1">
    <property type="nucleotide sequence ID" value="XM_040774482.1"/>
</dbReference>
<evidence type="ECO:0000313" key="2">
    <source>
        <dbReference type="EMBL" id="EJU05328.1"/>
    </source>
</evidence>
<evidence type="ECO:0000256" key="1">
    <source>
        <dbReference type="SAM" id="SignalP"/>
    </source>
</evidence>
<organism evidence="2 3">
    <name type="scientific">Dacryopinax primogenitus (strain DJM 731)</name>
    <name type="common">Brown rot fungus</name>
    <dbReference type="NCBI Taxonomy" id="1858805"/>
    <lineage>
        <taxon>Eukaryota</taxon>
        <taxon>Fungi</taxon>
        <taxon>Dikarya</taxon>
        <taxon>Basidiomycota</taxon>
        <taxon>Agaricomycotina</taxon>
        <taxon>Dacrymycetes</taxon>
        <taxon>Dacrymycetales</taxon>
        <taxon>Dacrymycetaceae</taxon>
        <taxon>Dacryopinax</taxon>
    </lineage>
</organism>
<dbReference type="EMBL" id="JH795856">
    <property type="protein sequence ID" value="EJU05328.1"/>
    <property type="molecule type" value="Genomic_DNA"/>
</dbReference>
<keyword evidence="1" id="KW-0732">Signal</keyword>
<dbReference type="AlphaFoldDB" id="M5GGE1"/>
<reference evidence="2 3" key="1">
    <citation type="journal article" date="2012" name="Science">
        <title>The Paleozoic origin of enzymatic lignin decomposition reconstructed from 31 fungal genomes.</title>
        <authorList>
            <person name="Floudas D."/>
            <person name="Binder M."/>
            <person name="Riley R."/>
            <person name="Barry K."/>
            <person name="Blanchette R.A."/>
            <person name="Henrissat B."/>
            <person name="Martinez A.T."/>
            <person name="Otillar R."/>
            <person name="Spatafora J.W."/>
            <person name="Yadav J.S."/>
            <person name="Aerts A."/>
            <person name="Benoit I."/>
            <person name="Boyd A."/>
            <person name="Carlson A."/>
            <person name="Copeland A."/>
            <person name="Coutinho P.M."/>
            <person name="de Vries R.P."/>
            <person name="Ferreira P."/>
            <person name="Findley K."/>
            <person name="Foster B."/>
            <person name="Gaskell J."/>
            <person name="Glotzer D."/>
            <person name="Gorecki P."/>
            <person name="Heitman J."/>
            <person name="Hesse C."/>
            <person name="Hori C."/>
            <person name="Igarashi K."/>
            <person name="Jurgens J.A."/>
            <person name="Kallen N."/>
            <person name="Kersten P."/>
            <person name="Kohler A."/>
            <person name="Kuees U."/>
            <person name="Kumar T.K.A."/>
            <person name="Kuo A."/>
            <person name="LaButti K."/>
            <person name="Larrondo L.F."/>
            <person name="Lindquist E."/>
            <person name="Ling A."/>
            <person name="Lombard V."/>
            <person name="Lucas S."/>
            <person name="Lundell T."/>
            <person name="Martin R."/>
            <person name="McLaughlin D.J."/>
            <person name="Morgenstern I."/>
            <person name="Morin E."/>
            <person name="Murat C."/>
            <person name="Nagy L.G."/>
            <person name="Nolan M."/>
            <person name="Ohm R.A."/>
            <person name="Patyshakuliyeva A."/>
            <person name="Rokas A."/>
            <person name="Ruiz-Duenas F.J."/>
            <person name="Sabat G."/>
            <person name="Salamov A."/>
            <person name="Samejima M."/>
            <person name="Schmutz J."/>
            <person name="Slot J.C."/>
            <person name="St John F."/>
            <person name="Stenlid J."/>
            <person name="Sun H."/>
            <person name="Sun S."/>
            <person name="Syed K."/>
            <person name="Tsang A."/>
            <person name="Wiebenga A."/>
            <person name="Young D."/>
            <person name="Pisabarro A."/>
            <person name="Eastwood D.C."/>
            <person name="Martin F."/>
            <person name="Cullen D."/>
            <person name="Grigoriev I.V."/>
            <person name="Hibbett D.S."/>
        </authorList>
    </citation>
    <scope>NUCLEOTIDE SEQUENCE [LARGE SCALE GENOMIC DNA]</scope>
    <source>
        <strain evidence="2 3">DJM-731 SS1</strain>
    </source>
</reference>
<feature type="non-terminal residue" evidence="2">
    <location>
        <position position="130"/>
    </location>
</feature>
<accession>M5GGE1</accession>
<proteinExistence type="predicted"/>